<sequence>MHYSIILLESMLCFFSLHQYFMPYLKFDSAMVDTSRVHNVIDQLESAVINTIISTHVTQPTPIRSSALNKRPKQLFFFFCILNSVMRYCCCRAV</sequence>
<accession>A0A0D8XM67</accession>
<reference evidence="1 2" key="1">
    <citation type="submission" date="2013-11" db="EMBL/GenBank/DDBJ databases">
        <title>Draft genome of the bovine lungworm Dictyocaulus viviparus.</title>
        <authorList>
            <person name="Mitreva M."/>
        </authorList>
    </citation>
    <scope>NUCLEOTIDE SEQUENCE [LARGE SCALE GENOMIC DNA]</scope>
    <source>
        <strain evidence="1 2">HannoverDv2000</strain>
    </source>
</reference>
<keyword evidence="2" id="KW-1185">Reference proteome</keyword>
<evidence type="ECO:0000313" key="2">
    <source>
        <dbReference type="Proteomes" id="UP000053766"/>
    </source>
</evidence>
<dbReference type="AlphaFoldDB" id="A0A0D8XM67"/>
<dbReference type="OrthoDB" id="5823445at2759"/>
<dbReference type="EMBL" id="KN716396">
    <property type="protein sequence ID" value="KJH45640.1"/>
    <property type="molecule type" value="Genomic_DNA"/>
</dbReference>
<protein>
    <submittedName>
        <fullName evidence="1">Uncharacterized protein</fullName>
    </submittedName>
</protein>
<organism evidence="1 2">
    <name type="scientific">Dictyocaulus viviparus</name>
    <name type="common">Bovine lungworm</name>
    <dbReference type="NCBI Taxonomy" id="29172"/>
    <lineage>
        <taxon>Eukaryota</taxon>
        <taxon>Metazoa</taxon>
        <taxon>Ecdysozoa</taxon>
        <taxon>Nematoda</taxon>
        <taxon>Chromadorea</taxon>
        <taxon>Rhabditida</taxon>
        <taxon>Rhabditina</taxon>
        <taxon>Rhabditomorpha</taxon>
        <taxon>Strongyloidea</taxon>
        <taxon>Metastrongylidae</taxon>
        <taxon>Dictyocaulus</taxon>
    </lineage>
</organism>
<dbReference type="Proteomes" id="UP000053766">
    <property type="component" value="Unassembled WGS sequence"/>
</dbReference>
<evidence type="ECO:0000313" key="1">
    <source>
        <dbReference type="EMBL" id="KJH45640.1"/>
    </source>
</evidence>
<gene>
    <name evidence="1" type="ORF">DICVIV_08318</name>
</gene>
<proteinExistence type="predicted"/>
<name>A0A0D8XM67_DICVI</name>
<reference evidence="2" key="2">
    <citation type="journal article" date="2016" name="Sci. Rep.">
        <title>Dictyocaulus viviparus genome, variome and transcriptome elucidate lungworm biology and support future intervention.</title>
        <authorList>
            <person name="McNulty S.N."/>
            <person name="Strube C."/>
            <person name="Rosa B.A."/>
            <person name="Martin J.C."/>
            <person name="Tyagi R."/>
            <person name="Choi Y.J."/>
            <person name="Wang Q."/>
            <person name="Hallsworth Pepin K."/>
            <person name="Zhang X."/>
            <person name="Ozersky P."/>
            <person name="Wilson R.K."/>
            <person name="Sternberg P.W."/>
            <person name="Gasser R.B."/>
            <person name="Mitreva M."/>
        </authorList>
    </citation>
    <scope>NUCLEOTIDE SEQUENCE [LARGE SCALE GENOMIC DNA]</scope>
    <source>
        <strain evidence="2">HannoverDv2000</strain>
    </source>
</reference>